<dbReference type="Pfam" id="PF13975">
    <property type="entry name" value="gag-asp_proteas"/>
    <property type="match status" value="1"/>
</dbReference>
<keyword evidence="2" id="KW-1185">Reference proteome</keyword>
<gene>
    <name evidence="1" type="ORF">FA15DRAFT_683670</name>
</gene>
<organism evidence="1 2">
    <name type="scientific">Coprinopsis marcescibilis</name>
    <name type="common">Agaric fungus</name>
    <name type="synonym">Psathyrella marcescibilis</name>
    <dbReference type="NCBI Taxonomy" id="230819"/>
    <lineage>
        <taxon>Eukaryota</taxon>
        <taxon>Fungi</taxon>
        <taxon>Dikarya</taxon>
        <taxon>Basidiomycota</taxon>
        <taxon>Agaricomycotina</taxon>
        <taxon>Agaricomycetes</taxon>
        <taxon>Agaricomycetidae</taxon>
        <taxon>Agaricales</taxon>
        <taxon>Agaricineae</taxon>
        <taxon>Psathyrellaceae</taxon>
        <taxon>Coprinopsis</taxon>
    </lineage>
</organism>
<evidence type="ECO:0000313" key="1">
    <source>
        <dbReference type="EMBL" id="TFK16746.1"/>
    </source>
</evidence>
<reference evidence="1 2" key="1">
    <citation type="journal article" date="2019" name="Nat. Ecol. Evol.">
        <title>Megaphylogeny resolves global patterns of mushroom evolution.</title>
        <authorList>
            <person name="Varga T."/>
            <person name="Krizsan K."/>
            <person name="Foldi C."/>
            <person name="Dima B."/>
            <person name="Sanchez-Garcia M."/>
            <person name="Sanchez-Ramirez S."/>
            <person name="Szollosi G.J."/>
            <person name="Szarkandi J.G."/>
            <person name="Papp V."/>
            <person name="Albert L."/>
            <person name="Andreopoulos W."/>
            <person name="Angelini C."/>
            <person name="Antonin V."/>
            <person name="Barry K.W."/>
            <person name="Bougher N.L."/>
            <person name="Buchanan P."/>
            <person name="Buyck B."/>
            <person name="Bense V."/>
            <person name="Catcheside P."/>
            <person name="Chovatia M."/>
            <person name="Cooper J."/>
            <person name="Damon W."/>
            <person name="Desjardin D."/>
            <person name="Finy P."/>
            <person name="Geml J."/>
            <person name="Haridas S."/>
            <person name="Hughes K."/>
            <person name="Justo A."/>
            <person name="Karasinski D."/>
            <person name="Kautmanova I."/>
            <person name="Kiss B."/>
            <person name="Kocsube S."/>
            <person name="Kotiranta H."/>
            <person name="LaButti K.M."/>
            <person name="Lechner B.E."/>
            <person name="Liimatainen K."/>
            <person name="Lipzen A."/>
            <person name="Lukacs Z."/>
            <person name="Mihaltcheva S."/>
            <person name="Morgado L.N."/>
            <person name="Niskanen T."/>
            <person name="Noordeloos M.E."/>
            <person name="Ohm R.A."/>
            <person name="Ortiz-Santana B."/>
            <person name="Ovrebo C."/>
            <person name="Racz N."/>
            <person name="Riley R."/>
            <person name="Savchenko A."/>
            <person name="Shiryaev A."/>
            <person name="Soop K."/>
            <person name="Spirin V."/>
            <person name="Szebenyi C."/>
            <person name="Tomsovsky M."/>
            <person name="Tulloss R.E."/>
            <person name="Uehling J."/>
            <person name="Grigoriev I.V."/>
            <person name="Vagvolgyi C."/>
            <person name="Papp T."/>
            <person name="Martin F.M."/>
            <person name="Miettinen O."/>
            <person name="Hibbett D.S."/>
            <person name="Nagy L.G."/>
        </authorList>
    </citation>
    <scope>NUCLEOTIDE SEQUENCE [LARGE SCALE GENOMIC DNA]</scope>
    <source>
        <strain evidence="1 2">CBS 121175</strain>
    </source>
</reference>
<dbReference type="Gene3D" id="2.40.70.10">
    <property type="entry name" value="Acid Proteases"/>
    <property type="match status" value="1"/>
</dbReference>
<proteinExistence type="predicted"/>
<dbReference type="Proteomes" id="UP000307440">
    <property type="component" value="Unassembled WGS sequence"/>
</dbReference>
<dbReference type="InterPro" id="IPR021109">
    <property type="entry name" value="Peptidase_aspartic_dom_sf"/>
</dbReference>
<dbReference type="EMBL" id="ML210653">
    <property type="protein sequence ID" value="TFK16746.1"/>
    <property type="molecule type" value="Genomic_DNA"/>
</dbReference>
<dbReference type="SUPFAM" id="SSF50630">
    <property type="entry name" value="Acid proteases"/>
    <property type="match status" value="1"/>
</dbReference>
<protein>
    <recommendedName>
        <fullName evidence="3">Aspartic peptidase DDI1-type domain-containing protein</fullName>
    </recommendedName>
</protein>
<sequence length="198" mass="22217">MRLLVPKPIVVVLTVNGHPVRALLDSGSLGDFILTAIVDQLKLKRKAHETPIPLHLAMQGSKTKITASVEAKIQYQTIRENRTFHVINVSNYNMILGTLFLYQHQVYMGLNPARAMIGSEVSLPIEQGVETKPVISSIEYDDPKVKEARALLTKLAEPLCKGIEETGLPPMHVINHEIPLLDVDKVYSWRLSRCLEMF</sequence>
<dbReference type="STRING" id="230819.A0A5C3K9K6"/>
<accession>A0A5C3K9K6</accession>
<name>A0A5C3K9K6_COPMA</name>
<dbReference type="OrthoDB" id="1750432at2759"/>
<evidence type="ECO:0008006" key="3">
    <source>
        <dbReference type="Google" id="ProtNLM"/>
    </source>
</evidence>
<evidence type="ECO:0000313" key="2">
    <source>
        <dbReference type="Proteomes" id="UP000307440"/>
    </source>
</evidence>
<dbReference type="AlphaFoldDB" id="A0A5C3K9K6"/>
<dbReference type="CDD" id="cd00303">
    <property type="entry name" value="retropepsin_like"/>
    <property type="match status" value="1"/>
</dbReference>